<reference evidence="2" key="1">
    <citation type="submission" date="2020-08" db="EMBL/GenBank/DDBJ databases">
        <title>Multicomponent nature underlies the extraordinary mechanical properties of spider dragline silk.</title>
        <authorList>
            <person name="Kono N."/>
            <person name="Nakamura H."/>
            <person name="Mori M."/>
            <person name="Yoshida Y."/>
            <person name="Ohtoshi R."/>
            <person name="Malay A.D."/>
            <person name="Moran D.A.P."/>
            <person name="Tomita M."/>
            <person name="Numata K."/>
            <person name="Arakawa K."/>
        </authorList>
    </citation>
    <scope>NUCLEOTIDE SEQUENCE</scope>
</reference>
<proteinExistence type="predicted"/>
<organism evidence="2 3">
    <name type="scientific">Nephila pilipes</name>
    <name type="common">Giant wood spider</name>
    <name type="synonym">Nephila maculata</name>
    <dbReference type="NCBI Taxonomy" id="299642"/>
    <lineage>
        <taxon>Eukaryota</taxon>
        <taxon>Metazoa</taxon>
        <taxon>Ecdysozoa</taxon>
        <taxon>Arthropoda</taxon>
        <taxon>Chelicerata</taxon>
        <taxon>Arachnida</taxon>
        <taxon>Araneae</taxon>
        <taxon>Araneomorphae</taxon>
        <taxon>Entelegynae</taxon>
        <taxon>Araneoidea</taxon>
        <taxon>Nephilidae</taxon>
        <taxon>Nephila</taxon>
    </lineage>
</organism>
<accession>A0A8X6QEJ4</accession>
<comment type="caution">
    <text evidence="2">The sequence shown here is derived from an EMBL/GenBank/DDBJ whole genome shotgun (WGS) entry which is preliminary data.</text>
</comment>
<feature type="region of interest" description="Disordered" evidence="1">
    <location>
        <begin position="105"/>
        <end position="154"/>
    </location>
</feature>
<evidence type="ECO:0000313" key="3">
    <source>
        <dbReference type="Proteomes" id="UP000887013"/>
    </source>
</evidence>
<protein>
    <submittedName>
        <fullName evidence="2">Retrovirus-related Pol polyprotein from transposon 297</fullName>
    </submittedName>
</protein>
<dbReference type="OrthoDB" id="425619at2759"/>
<sequence>MVIFLKLFERYLKFLRVPDSQLIVYLIGALPSDLTTLIARDTEVEAQDYAQVKEIFLRKFTISAEKFRQLFREHKKVQERTWREWVSPSELADKLDAYCSNGNTTPSVKKTAHSREYPSKPYTPKRSSPDSRLDKTNQTGSPKSFNRGDKLKTDDRSERPLVSLYGCGKPGVTKPKCLNYFHLGLMAEVEIYTTSVIIRLEGRVIRTSLIVLPYAEGNRTLLRMGFYKKLEQF</sequence>
<evidence type="ECO:0000256" key="1">
    <source>
        <dbReference type="SAM" id="MobiDB-lite"/>
    </source>
</evidence>
<keyword evidence="3" id="KW-1185">Reference proteome</keyword>
<evidence type="ECO:0000313" key="2">
    <source>
        <dbReference type="EMBL" id="GFU10135.1"/>
    </source>
</evidence>
<name>A0A8X6QEJ4_NEPPI</name>
<dbReference type="EMBL" id="BMAW01078222">
    <property type="protein sequence ID" value="GFU10135.1"/>
    <property type="molecule type" value="Genomic_DNA"/>
</dbReference>
<dbReference type="Proteomes" id="UP000887013">
    <property type="component" value="Unassembled WGS sequence"/>
</dbReference>
<dbReference type="AlphaFoldDB" id="A0A8X6QEJ4"/>
<gene>
    <name evidence="2" type="primary">pol_2838</name>
    <name evidence="2" type="ORF">NPIL_678991</name>
</gene>